<dbReference type="Gene3D" id="1.25.40.10">
    <property type="entry name" value="Tetratricopeptide repeat domain"/>
    <property type="match status" value="2"/>
</dbReference>
<dbReference type="AlphaFoldDB" id="A0A3B0USV4"/>
<sequence length="275" mass="31504">MAYSWLGANDQALKSYEKAILLIEHSVSDGVLSDLYSKISQLLFDIGEYDEAIKLIASGIKLAEKIENTKLLAHLYATKGAMFSETKKFDLASIAHDKAYMYLSEEMDDDIFGKVKNNVGMNYKYQKKYKLALNEFLQGLELAKQRKDNLLVVYSLLELGDINTILGNYQLSNKYLEQALTISNTDDVVRWKYFSHAYLAKLDTAMGDTINAKLNKQKSDFYKQILFNEKARNRAKLLKVNVAVMEYKNNIALLEKDKEIQAMKLSKSQEMSYFV</sequence>
<dbReference type="InterPro" id="IPR011990">
    <property type="entry name" value="TPR-like_helical_dom_sf"/>
</dbReference>
<evidence type="ECO:0000256" key="1">
    <source>
        <dbReference type="ARBA" id="ARBA00004496"/>
    </source>
</evidence>
<dbReference type="GO" id="GO:0005929">
    <property type="term" value="C:cilium"/>
    <property type="evidence" value="ECO:0007669"/>
    <property type="project" value="TreeGrafter"/>
</dbReference>
<gene>
    <name evidence="5" type="ORF">MNBD_GAMMA01-204</name>
</gene>
<keyword evidence="2" id="KW-0963">Cytoplasm</keyword>
<dbReference type="InterPro" id="IPR019734">
    <property type="entry name" value="TPR_rpt"/>
</dbReference>
<keyword evidence="4" id="KW-0802">TPR repeat</keyword>
<organism evidence="5">
    <name type="scientific">hydrothermal vent metagenome</name>
    <dbReference type="NCBI Taxonomy" id="652676"/>
    <lineage>
        <taxon>unclassified sequences</taxon>
        <taxon>metagenomes</taxon>
        <taxon>ecological metagenomes</taxon>
    </lineage>
</organism>
<evidence type="ECO:0000256" key="3">
    <source>
        <dbReference type="ARBA" id="ARBA00022737"/>
    </source>
</evidence>
<dbReference type="GO" id="GO:0003341">
    <property type="term" value="P:cilium movement"/>
    <property type="evidence" value="ECO:0007669"/>
    <property type="project" value="TreeGrafter"/>
</dbReference>
<evidence type="ECO:0000256" key="4">
    <source>
        <dbReference type="ARBA" id="ARBA00022803"/>
    </source>
</evidence>
<dbReference type="PANTHER" id="PTHR46630:SF1">
    <property type="entry name" value="TETRATRICOPEPTIDE REPEAT PROTEIN 29"/>
    <property type="match status" value="1"/>
</dbReference>
<evidence type="ECO:0000313" key="5">
    <source>
        <dbReference type="EMBL" id="VAW34008.1"/>
    </source>
</evidence>
<dbReference type="EMBL" id="UOEW01000052">
    <property type="protein sequence ID" value="VAW34008.1"/>
    <property type="molecule type" value="Genomic_DNA"/>
</dbReference>
<protein>
    <submittedName>
        <fullName evidence="5">Uncharacterized protein</fullName>
    </submittedName>
</protein>
<comment type="subcellular location">
    <subcellularLocation>
        <location evidence="1">Cytoplasm</location>
    </subcellularLocation>
</comment>
<dbReference type="InterPro" id="IPR041315">
    <property type="entry name" value="PlcR_TPR"/>
</dbReference>
<proteinExistence type="predicted"/>
<dbReference type="InterPro" id="IPR051476">
    <property type="entry name" value="Bac_ResReg_Asp_Phosphatase"/>
</dbReference>
<reference evidence="5" key="1">
    <citation type="submission" date="2018-06" db="EMBL/GenBank/DDBJ databases">
        <authorList>
            <person name="Zhirakovskaya E."/>
        </authorList>
    </citation>
    <scope>NUCLEOTIDE SEQUENCE</scope>
</reference>
<dbReference type="SMART" id="SM00028">
    <property type="entry name" value="TPR"/>
    <property type="match status" value="4"/>
</dbReference>
<dbReference type="SUPFAM" id="SSF48452">
    <property type="entry name" value="TPR-like"/>
    <property type="match status" value="1"/>
</dbReference>
<feature type="non-terminal residue" evidence="5">
    <location>
        <position position="275"/>
    </location>
</feature>
<accession>A0A3B0USV4</accession>
<name>A0A3B0USV4_9ZZZZ</name>
<dbReference type="Pfam" id="PF13424">
    <property type="entry name" value="TPR_12"/>
    <property type="match status" value="1"/>
</dbReference>
<dbReference type="PANTHER" id="PTHR46630">
    <property type="entry name" value="TETRATRICOPEPTIDE REPEAT PROTEIN 29"/>
    <property type="match status" value="1"/>
</dbReference>
<keyword evidence="3" id="KW-0677">Repeat</keyword>
<dbReference type="GO" id="GO:0005737">
    <property type="term" value="C:cytoplasm"/>
    <property type="evidence" value="ECO:0007669"/>
    <property type="project" value="UniProtKB-SubCell"/>
</dbReference>
<dbReference type="Pfam" id="PF18768">
    <property type="entry name" value="RNPP_C"/>
    <property type="match status" value="1"/>
</dbReference>
<evidence type="ECO:0000256" key="2">
    <source>
        <dbReference type="ARBA" id="ARBA00022490"/>
    </source>
</evidence>